<comment type="caution">
    <text evidence="4">The sequence shown here is derived from an EMBL/GenBank/DDBJ whole genome shotgun (WGS) entry which is preliminary data.</text>
</comment>
<accession>A0ABW8JKC7</accession>
<feature type="compositionally biased region" description="Polar residues" evidence="1">
    <location>
        <begin position="46"/>
        <end position="68"/>
    </location>
</feature>
<feature type="compositionally biased region" description="Low complexity" evidence="1">
    <location>
        <begin position="30"/>
        <end position="45"/>
    </location>
</feature>
<organism evidence="4 5">
    <name type="scientific">Dyella jejuensis</name>
    <dbReference type="NCBI Taxonomy" id="1432009"/>
    <lineage>
        <taxon>Bacteria</taxon>
        <taxon>Pseudomonadati</taxon>
        <taxon>Pseudomonadota</taxon>
        <taxon>Gammaproteobacteria</taxon>
        <taxon>Lysobacterales</taxon>
        <taxon>Rhodanobacteraceae</taxon>
        <taxon>Dyella</taxon>
    </lineage>
</organism>
<evidence type="ECO:0000313" key="4">
    <source>
        <dbReference type="EMBL" id="MFK2901557.1"/>
    </source>
</evidence>
<name>A0ABW8JKC7_9GAMM</name>
<dbReference type="RefSeq" id="WP_404548341.1">
    <property type="nucleotide sequence ID" value="NZ_JADIKJ010000015.1"/>
</dbReference>
<sequence>MRRLQNRVALAGAFLSALVAATAIHAQPQSTPAANSSTASSPASTVDNTQVNQRDRSGQTTTPTSQPNDKADIKLAAAVRRAIVKNKSLSMSAHNVKIVASQGTVTLRGPVKNGDEKSQVESIVKGVAGVTSVDNELDVKH</sequence>
<proteinExistence type="predicted"/>
<dbReference type="PANTHER" id="PTHR34606:SF15">
    <property type="entry name" value="BON DOMAIN-CONTAINING PROTEIN"/>
    <property type="match status" value="1"/>
</dbReference>
<feature type="region of interest" description="Disordered" evidence="1">
    <location>
        <begin position="30"/>
        <end position="72"/>
    </location>
</feature>
<feature type="domain" description="BON" evidence="3">
    <location>
        <begin position="71"/>
        <end position="141"/>
    </location>
</feature>
<dbReference type="EMBL" id="JADIKJ010000015">
    <property type="protein sequence ID" value="MFK2901557.1"/>
    <property type="molecule type" value="Genomic_DNA"/>
</dbReference>
<evidence type="ECO:0000256" key="1">
    <source>
        <dbReference type="SAM" id="MobiDB-lite"/>
    </source>
</evidence>
<dbReference type="Proteomes" id="UP001620461">
    <property type="component" value="Unassembled WGS sequence"/>
</dbReference>
<evidence type="ECO:0000259" key="3">
    <source>
        <dbReference type="PROSITE" id="PS50914"/>
    </source>
</evidence>
<dbReference type="InterPro" id="IPR007055">
    <property type="entry name" value="BON_dom"/>
</dbReference>
<feature type="chain" id="PRO_5046048981" evidence="2">
    <location>
        <begin position="27"/>
        <end position="141"/>
    </location>
</feature>
<protein>
    <submittedName>
        <fullName evidence="4">BON domain-containing protein</fullName>
    </submittedName>
</protein>
<gene>
    <name evidence="4" type="ORF">ISP15_14540</name>
</gene>
<dbReference type="Pfam" id="PF04972">
    <property type="entry name" value="BON"/>
    <property type="match status" value="1"/>
</dbReference>
<dbReference type="PROSITE" id="PS50914">
    <property type="entry name" value="BON"/>
    <property type="match status" value="1"/>
</dbReference>
<dbReference type="PANTHER" id="PTHR34606">
    <property type="entry name" value="BON DOMAIN-CONTAINING PROTEIN"/>
    <property type="match status" value="1"/>
</dbReference>
<keyword evidence="2" id="KW-0732">Signal</keyword>
<dbReference type="Gene3D" id="3.30.1340.30">
    <property type="match status" value="1"/>
</dbReference>
<feature type="signal peptide" evidence="2">
    <location>
        <begin position="1"/>
        <end position="26"/>
    </location>
</feature>
<reference evidence="4 5" key="1">
    <citation type="submission" date="2020-10" db="EMBL/GenBank/DDBJ databases">
        <title>Phylogeny of dyella-like bacteria.</title>
        <authorList>
            <person name="Fu J."/>
        </authorList>
    </citation>
    <scope>NUCLEOTIDE SEQUENCE [LARGE SCALE GENOMIC DNA]</scope>
    <source>
        <strain evidence="4 5">JP1</strain>
    </source>
</reference>
<dbReference type="InterPro" id="IPR051686">
    <property type="entry name" value="Lipoprotein_DolP"/>
</dbReference>
<evidence type="ECO:0000313" key="5">
    <source>
        <dbReference type="Proteomes" id="UP001620461"/>
    </source>
</evidence>
<evidence type="ECO:0000256" key="2">
    <source>
        <dbReference type="SAM" id="SignalP"/>
    </source>
</evidence>
<keyword evidence="5" id="KW-1185">Reference proteome</keyword>